<dbReference type="RefSeq" id="WP_114898280.1">
    <property type="nucleotide sequence ID" value="NZ_CP031222.1"/>
</dbReference>
<dbReference type="KEGG" id="mbah:HYN46_04455"/>
<dbReference type="PANTHER" id="PTHR37805:SF1">
    <property type="entry name" value="CYTOPLASMIC PROTEIN"/>
    <property type="match status" value="1"/>
</dbReference>
<dbReference type="InterPro" id="IPR009921">
    <property type="entry name" value="YehS-like"/>
</dbReference>
<dbReference type="Pfam" id="PF07308">
    <property type="entry name" value="DUF1456"/>
    <property type="match status" value="2"/>
</dbReference>
<proteinExistence type="predicted"/>
<dbReference type="EMBL" id="CP031222">
    <property type="protein sequence ID" value="AXI02170.1"/>
    <property type="molecule type" value="Genomic_DNA"/>
</dbReference>
<dbReference type="PANTHER" id="PTHR37805">
    <property type="entry name" value="CYTOPLASMIC PROTEIN-RELATED"/>
    <property type="match status" value="1"/>
</dbReference>
<dbReference type="AlphaFoldDB" id="A0A345P4G1"/>
<keyword evidence="2" id="KW-1185">Reference proteome</keyword>
<dbReference type="Proteomes" id="UP000253940">
    <property type="component" value="Chromosome"/>
</dbReference>
<protein>
    <submittedName>
        <fullName evidence="1">DUF1456 family protein</fullName>
    </submittedName>
</protein>
<dbReference type="OrthoDB" id="9788465at2"/>
<evidence type="ECO:0000313" key="2">
    <source>
        <dbReference type="Proteomes" id="UP000253940"/>
    </source>
</evidence>
<accession>A0A345P4G1</accession>
<gene>
    <name evidence="1" type="ORF">HYN46_04455</name>
</gene>
<name>A0A345P4G1_9GAMM</name>
<sequence>MLNNDVLRSVRYMLDLSDQKMVEIFALVDYSVLEADVVDFLRAEDEEGFLEIPDEAMLYFLNGLVIHLRGKNDKQAPVPVKLPNSNNLMLKKLRVAFNLKDEDLQDILQSVDFQVSKPELSALFRAKGHSNYRACGDQFLRNFLKGLTLRVRT</sequence>
<organism evidence="1 2">
    <name type="scientific">Aquirhabdus parva</name>
    <dbReference type="NCBI Taxonomy" id="2283318"/>
    <lineage>
        <taxon>Bacteria</taxon>
        <taxon>Pseudomonadati</taxon>
        <taxon>Pseudomonadota</taxon>
        <taxon>Gammaproteobacteria</taxon>
        <taxon>Moraxellales</taxon>
        <taxon>Moraxellaceae</taxon>
        <taxon>Aquirhabdus</taxon>
    </lineage>
</organism>
<reference evidence="1 2" key="1">
    <citation type="submission" date="2018-07" db="EMBL/GenBank/DDBJ databases">
        <title>Genome sequencing of Moraxellaceae gen. HYN0046.</title>
        <authorList>
            <person name="Kim M."/>
            <person name="Yi H."/>
        </authorList>
    </citation>
    <scope>NUCLEOTIDE SEQUENCE [LARGE SCALE GENOMIC DNA]</scope>
    <source>
        <strain evidence="1 2">HYN0046</strain>
    </source>
</reference>
<evidence type="ECO:0000313" key="1">
    <source>
        <dbReference type="EMBL" id="AXI02170.1"/>
    </source>
</evidence>